<dbReference type="Proteomes" id="UP000683000">
    <property type="component" value="Unassembled WGS sequence"/>
</dbReference>
<evidence type="ECO:0000313" key="1">
    <source>
        <dbReference type="EMBL" id="KAG6369441.1"/>
    </source>
</evidence>
<gene>
    <name evidence="1" type="ORF">JVT61DRAFT_14859</name>
</gene>
<comment type="caution">
    <text evidence="1">The sequence shown here is derived from an EMBL/GenBank/DDBJ whole genome shotgun (WGS) entry which is preliminary data.</text>
</comment>
<keyword evidence="2" id="KW-1185">Reference proteome</keyword>
<accession>A0A8I3A2V6</accession>
<dbReference type="OrthoDB" id="2691739at2759"/>
<dbReference type="AlphaFoldDB" id="A0A8I3A2V6"/>
<name>A0A8I3A2V6_9AGAM</name>
<sequence>MSSPTLFVAQDIPPPTTSLDAVRASQESILLRFPNPDHQVMAILFADGHNIPEVVPVPCQNGIISLEYWVNPPHISNYIIHRTQMAHIGVHRAVITALAAPCQSYSVFYMSQSVAMPVNQALLRFSAGAADHTLLRGNVLIVKHPGRQRNIYTHLTEENIEECGNLIGSLVADGDTRSIVDDDRRGVCDTPGFSSVASRILA</sequence>
<reference evidence="1" key="1">
    <citation type="submission" date="2021-03" db="EMBL/GenBank/DDBJ databases">
        <title>Evolutionary innovations through gain and loss of genes in the ectomycorrhizal Boletales.</title>
        <authorList>
            <person name="Wu G."/>
            <person name="Miyauchi S."/>
            <person name="Morin E."/>
            <person name="Yang Z.-L."/>
            <person name="Xu J."/>
            <person name="Martin F.M."/>
        </authorList>
    </citation>
    <scope>NUCLEOTIDE SEQUENCE</scope>
    <source>
        <strain evidence="1">BR01</strain>
    </source>
</reference>
<organism evidence="1 2">
    <name type="scientific">Boletus reticuloceps</name>
    <dbReference type="NCBI Taxonomy" id="495285"/>
    <lineage>
        <taxon>Eukaryota</taxon>
        <taxon>Fungi</taxon>
        <taxon>Dikarya</taxon>
        <taxon>Basidiomycota</taxon>
        <taxon>Agaricomycotina</taxon>
        <taxon>Agaricomycetes</taxon>
        <taxon>Agaricomycetidae</taxon>
        <taxon>Boletales</taxon>
        <taxon>Boletineae</taxon>
        <taxon>Boletaceae</taxon>
        <taxon>Boletoideae</taxon>
        <taxon>Boletus</taxon>
    </lineage>
</organism>
<proteinExistence type="predicted"/>
<protein>
    <submittedName>
        <fullName evidence="1">Uncharacterized protein</fullName>
    </submittedName>
</protein>
<evidence type="ECO:0000313" key="2">
    <source>
        <dbReference type="Proteomes" id="UP000683000"/>
    </source>
</evidence>
<dbReference type="EMBL" id="JAGFBS010000081">
    <property type="protein sequence ID" value="KAG6369441.1"/>
    <property type="molecule type" value="Genomic_DNA"/>
</dbReference>